<accession>A0A5C4Y542</accession>
<dbReference type="PROSITE" id="PS50943">
    <property type="entry name" value="HTH_CROC1"/>
    <property type="match status" value="1"/>
</dbReference>
<dbReference type="Proteomes" id="UP000313988">
    <property type="component" value="Unassembled WGS sequence"/>
</dbReference>
<keyword evidence="5" id="KW-1185">Reference proteome</keyword>
<proteinExistence type="predicted"/>
<dbReference type="CDD" id="cd00093">
    <property type="entry name" value="HTH_XRE"/>
    <property type="match status" value="1"/>
</dbReference>
<gene>
    <name evidence="3" type="ORF">FHR04_12225</name>
    <name evidence="2" type="ORF">HNQ04_002369</name>
</gene>
<evidence type="ECO:0000313" key="2">
    <source>
        <dbReference type="EMBL" id="MBB6017107.1"/>
    </source>
</evidence>
<name>A0A5C4Y542_9DEIO</name>
<organism evidence="3 4">
    <name type="scientific">Deinococcus radiopugnans ATCC 19172</name>
    <dbReference type="NCBI Taxonomy" id="585398"/>
    <lineage>
        <taxon>Bacteria</taxon>
        <taxon>Thermotogati</taxon>
        <taxon>Deinococcota</taxon>
        <taxon>Deinococci</taxon>
        <taxon>Deinococcales</taxon>
        <taxon>Deinococcaceae</taxon>
        <taxon>Deinococcus</taxon>
    </lineage>
</organism>
<feature type="domain" description="HTH cro/C1-type" evidence="1">
    <location>
        <begin position="12"/>
        <end position="66"/>
    </location>
</feature>
<dbReference type="SMART" id="SM00530">
    <property type="entry name" value="HTH_XRE"/>
    <property type="match status" value="1"/>
</dbReference>
<evidence type="ECO:0000313" key="3">
    <source>
        <dbReference type="EMBL" id="TNM70663.1"/>
    </source>
</evidence>
<protein>
    <submittedName>
        <fullName evidence="3">Helix-turn-helix transcriptional regulator</fullName>
    </submittedName>
    <submittedName>
        <fullName evidence="2">Transcriptional regulator with XRE-family HTH domain</fullName>
    </submittedName>
</protein>
<dbReference type="Pfam" id="PF01381">
    <property type="entry name" value="HTH_3"/>
    <property type="match status" value="1"/>
</dbReference>
<dbReference type="AlphaFoldDB" id="A0A5C4Y542"/>
<dbReference type="Gene3D" id="1.10.260.40">
    <property type="entry name" value="lambda repressor-like DNA-binding domains"/>
    <property type="match status" value="1"/>
</dbReference>
<reference evidence="2 5" key="2">
    <citation type="submission" date="2020-08" db="EMBL/GenBank/DDBJ databases">
        <title>Genomic Encyclopedia of Type Strains, Phase IV (KMG-IV): sequencing the most valuable type-strain genomes for metagenomic binning, comparative biology and taxonomic classification.</title>
        <authorList>
            <person name="Goeker M."/>
        </authorList>
    </citation>
    <scope>NUCLEOTIDE SEQUENCE [LARGE SCALE GENOMIC DNA]</scope>
    <source>
        <strain evidence="2 5">DSM 12027</strain>
    </source>
</reference>
<evidence type="ECO:0000259" key="1">
    <source>
        <dbReference type="PROSITE" id="PS50943"/>
    </source>
</evidence>
<dbReference type="EMBL" id="JACHEW010000011">
    <property type="protein sequence ID" value="MBB6017107.1"/>
    <property type="molecule type" value="Genomic_DNA"/>
</dbReference>
<evidence type="ECO:0000313" key="4">
    <source>
        <dbReference type="Proteomes" id="UP000313988"/>
    </source>
</evidence>
<dbReference type="InterPro" id="IPR010982">
    <property type="entry name" value="Lambda_DNA-bd_dom_sf"/>
</dbReference>
<comment type="caution">
    <text evidence="3">The sequence shown here is derived from an EMBL/GenBank/DDBJ whole genome shotgun (WGS) entry which is preliminary data.</text>
</comment>
<evidence type="ECO:0000313" key="5">
    <source>
        <dbReference type="Proteomes" id="UP000629870"/>
    </source>
</evidence>
<dbReference type="InterPro" id="IPR001387">
    <property type="entry name" value="Cro/C1-type_HTH"/>
</dbReference>
<sequence length="88" mass="9990">MAEVKDKRVKTLREWRLERGLTLEQLAGAVGLTKGSVGDYEKGRREPGMNMAYKLAYALSIEPSQVADWIPEWYTEALERDRAAQHPG</sequence>
<dbReference type="RefSeq" id="WP_139403690.1">
    <property type="nucleotide sequence ID" value="NZ_JACHEW010000011.1"/>
</dbReference>
<reference evidence="3 4" key="1">
    <citation type="submission" date="2019-06" db="EMBL/GenBank/DDBJ databases">
        <title>Genome sequence of Deinococcus radiopugnans ATCC 19172.</title>
        <authorList>
            <person name="Maclea K.S."/>
            <person name="Maynard C.R."/>
        </authorList>
    </citation>
    <scope>NUCLEOTIDE SEQUENCE [LARGE SCALE GENOMIC DNA]</scope>
    <source>
        <strain evidence="3 4">ATCC 19172</strain>
    </source>
</reference>
<dbReference type="SUPFAM" id="SSF47413">
    <property type="entry name" value="lambda repressor-like DNA-binding domains"/>
    <property type="match status" value="1"/>
</dbReference>
<dbReference type="EMBL" id="VDMO01000012">
    <property type="protein sequence ID" value="TNM70663.1"/>
    <property type="molecule type" value="Genomic_DNA"/>
</dbReference>
<dbReference type="OrthoDB" id="6877645at2"/>
<dbReference type="GO" id="GO:0003677">
    <property type="term" value="F:DNA binding"/>
    <property type="evidence" value="ECO:0007669"/>
    <property type="project" value="InterPro"/>
</dbReference>
<dbReference type="Proteomes" id="UP000629870">
    <property type="component" value="Unassembled WGS sequence"/>
</dbReference>